<dbReference type="EMBL" id="FNDN01000005">
    <property type="protein sequence ID" value="SDI17007.1"/>
    <property type="molecule type" value="Genomic_DNA"/>
</dbReference>
<sequence>MTGPFRVPVDKQSPTVYRALGAVAVEIGNRAAEIGLDRSILELVNIRVSQINRCAFCLDLHTHRALVAGETPQRIAVLPAWREVDLYSVRERAALEIAEGVTQVNSEHLDDEQYAPLRRFLSEDEISLLVWGAVTINAFNRVSILSGHRIKERSRP</sequence>
<dbReference type="SUPFAM" id="SSF69118">
    <property type="entry name" value="AhpD-like"/>
    <property type="match status" value="1"/>
</dbReference>
<gene>
    <name evidence="2" type="ORF">SAMN05444695_105245</name>
</gene>
<organism evidence="2 3">
    <name type="scientific">Rhodococcus triatomae</name>
    <dbReference type="NCBI Taxonomy" id="300028"/>
    <lineage>
        <taxon>Bacteria</taxon>
        <taxon>Bacillati</taxon>
        <taxon>Actinomycetota</taxon>
        <taxon>Actinomycetes</taxon>
        <taxon>Mycobacteriales</taxon>
        <taxon>Nocardiaceae</taxon>
        <taxon>Rhodococcus</taxon>
    </lineage>
</organism>
<dbReference type="RefSeq" id="WP_072737347.1">
    <property type="nucleotide sequence ID" value="NZ_CP048813.1"/>
</dbReference>
<evidence type="ECO:0000259" key="1">
    <source>
        <dbReference type="Pfam" id="PF02627"/>
    </source>
</evidence>
<dbReference type="InterPro" id="IPR003779">
    <property type="entry name" value="CMD-like"/>
</dbReference>
<keyword evidence="2" id="KW-0560">Oxidoreductase</keyword>
<dbReference type="InterPro" id="IPR029032">
    <property type="entry name" value="AhpD-like"/>
</dbReference>
<dbReference type="PANTHER" id="PTHR35446">
    <property type="entry name" value="SI:CH211-175M2.5"/>
    <property type="match status" value="1"/>
</dbReference>
<protein>
    <submittedName>
        <fullName evidence="2">Alkylhydroperoxidase AhpD family core domain-containing protein</fullName>
    </submittedName>
</protein>
<name>A0A1G8IDX8_9NOCA</name>
<dbReference type="NCBIfam" id="TIGR00778">
    <property type="entry name" value="ahpD_dom"/>
    <property type="match status" value="1"/>
</dbReference>
<dbReference type="Proteomes" id="UP000183263">
    <property type="component" value="Unassembled WGS sequence"/>
</dbReference>
<feature type="domain" description="Carboxymuconolactone decarboxylase-like" evidence="1">
    <location>
        <begin position="33"/>
        <end position="99"/>
    </location>
</feature>
<accession>A0A1G8IDX8</accession>
<evidence type="ECO:0000313" key="2">
    <source>
        <dbReference type="EMBL" id="SDI17007.1"/>
    </source>
</evidence>
<reference evidence="2 3" key="1">
    <citation type="submission" date="2016-10" db="EMBL/GenBank/DDBJ databases">
        <authorList>
            <person name="de Groot N.N."/>
        </authorList>
    </citation>
    <scope>NUCLEOTIDE SEQUENCE [LARGE SCALE GENOMIC DNA]</scope>
    <source>
        <strain evidence="2 3">DSM 44892</strain>
    </source>
</reference>
<dbReference type="GO" id="GO:0051920">
    <property type="term" value="F:peroxiredoxin activity"/>
    <property type="evidence" value="ECO:0007669"/>
    <property type="project" value="InterPro"/>
</dbReference>
<dbReference type="PANTHER" id="PTHR35446:SF2">
    <property type="entry name" value="CARBOXYMUCONOLACTONE DECARBOXYLASE-LIKE DOMAIN-CONTAINING PROTEIN"/>
    <property type="match status" value="1"/>
</dbReference>
<evidence type="ECO:0000313" key="3">
    <source>
        <dbReference type="Proteomes" id="UP000183263"/>
    </source>
</evidence>
<keyword evidence="2" id="KW-0575">Peroxidase</keyword>
<dbReference type="AlphaFoldDB" id="A0A1G8IDX8"/>
<keyword evidence="3" id="KW-1185">Reference proteome</keyword>
<proteinExistence type="predicted"/>
<dbReference type="InterPro" id="IPR004675">
    <property type="entry name" value="AhpD_core"/>
</dbReference>
<dbReference type="Pfam" id="PF02627">
    <property type="entry name" value="CMD"/>
    <property type="match status" value="1"/>
</dbReference>
<dbReference type="OrthoDB" id="9801997at2"/>
<dbReference type="Gene3D" id="1.20.1290.10">
    <property type="entry name" value="AhpD-like"/>
    <property type="match status" value="1"/>
</dbReference>